<feature type="domain" description="Beta galactosidase small chain/" evidence="8">
    <location>
        <begin position="728"/>
        <end position="996"/>
    </location>
</feature>
<dbReference type="Pfam" id="PF02836">
    <property type="entry name" value="Glyco_hydro_2_C"/>
    <property type="match status" value="1"/>
</dbReference>
<dbReference type="InterPro" id="IPR006103">
    <property type="entry name" value="Glyco_hydro_2_cat"/>
</dbReference>
<evidence type="ECO:0000256" key="2">
    <source>
        <dbReference type="ARBA" id="ARBA00007401"/>
    </source>
</evidence>
<dbReference type="InterPro" id="IPR008979">
    <property type="entry name" value="Galactose-bd-like_sf"/>
</dbReference>
<dbReference type="GO" id="GO:0005990">
    <property type="term" value="P:lactose catabolic process"/>
    <property type="evidence" value="ECO:0007669"/>
    <property type="project" value="TreeGrafter"/>
</dbReference>
<dbReference type="InterPro" id="IPR013783">
    <property type="entry name" value="Ig-like_fold"/>
</dbReference>
<evidence type="ECO:0000313" key="9">
    <source>
        <dbReference type="EMBL" id="EFL24375.1"/>
    </source>
</evidence>
<dbReference type="SUPFAM" id="SSF74650">
    <property type="entry name" value="Galactose mutarotase-like"/>
    <property type="match status" value="1"/>
</dbReference>
<dbReference type="GO" id="GO:0004565">
    <property type="term" value="F:beta-galactosidase activity"/>
    <property type="evidence" value="ECO:0007669"/>
    <property type="project" value="UniProtKB-EC"/>
</dbReference>
<dbReference type="InterPro" id="IPR006101">
    <property type="entry name" value="Glyco_hydro_2"/>
</dbReference>
<dbReference type="Proteomes" id="UP000003963">
    <property type="component" value="Unassembled WGS sequence"/>
</dbReference>
<dbReference type="EMBL" id="GG657754">
    <property type="protein sequence ID" value="EFL24375.1"/>
    <property type="molecule type" value="Genomic_DNA"/>
</dbReference>
<evidence type="ECO:0000256" key="6">
    <source>
        <dbReference type="ARBA" id="ARBA00023295"/>
    </source>
</evidence>
<evidence type="ECO:0000256" key="3">
    <source>
        <dbReference type="ARBA" id="ARBA00012756"/>
    </source>
</evidence>
<dbReference type="InterPro" id="IPR032312">
    <property type="entry name" value="LacZ_4"/>
</dbReference>
<comment type="catalytic activity">
    <reaction evidence="1">
        <text>Hydrolysis of terminal non-reducing beta-D-galactose residues in beta-D-galactosides.</text>
        <dbReference type="EC" id="3.2.1.23"/>
    </reaction>
</comment>
<reference evidence="9 10" key="1">
    <citation type="submission" date="2009-02" db="EMBL/GenBank/DDBJ databases">
        <title>Annotation of Streptomyces hygroscopicus strain ATCC 53653.</title>
        <authorList>
            <consortium name="The Broad Institute Genome Sequencing Platform"/>
            <consortium name="Broad Institute Microbial Sequencing Center"/>
            <person name="Fischbach M."/>
            <person name="Godfrey P."/>
            <person name="Ward D."/>
            <person name="Young S."/>
            <person name="Zeng Q."/>
            <person name="Koehrsen M."/>
            <person name="Alvarado L."/>
            <person name="Berlin A.M."/>
            <person name="Bochicchio J."/>
            <person name="Borenstein D."/>
            <person name="Chapman S.B."/>
            <person name="Chen Z."/>
            <person name="Engels R."/>
            <person name="Freedman E."/>
            <person name="Gellesch M."/>
            <person name="Goldberg J."/>
            <person name="Griggs A."/>
            <person name="Gujja S."/>
            <person name="Heilman E.R."/>
            <person name="Heiman D.I."/>
            <person name="Hepburn T.A."/>
            <person name="Howarth C."/>
            <person name="Jen D."/>
            <person name="Larson L."/>
            <person name="Lewis B."/>
            <person name="Mehta T."/>
            <person name="Park D."/>
            <person name="Pearson M."/>
            <person name="Richards J."/>
            <person name="Roberts A."/>
            <person name="Saif S."/>
            <person name="Shea T.D."/>
            <person name="Shenoy N."/>
            <person name="Sisk P."/>
            <person name="Stolte C."/>
            <person name="Sykes S.N."/>
            <person name="Thomson T."/>
            <person name="Walk T."/>
            <person name="White J."/>
            <person name="Yandava C."/>
            <person name="Straight P."/>
            <person name="Clardy J."/>
            <person name="Hung D."/>
            <person name="Kolter R."/>
            <person name="Mekalanos J."/>
            <person name="Walker S."/>
            <person name="Walsh C.T."/>
            <person name="Wieland-Brown L.C."/>
            <person name="Haas B."/>
            <person name="Nusbaum C."/>
            <person name="Birren B."/>
        </authorList>
    </citation>
    <scope>NUCLEOTIDE SEQUENCE [LARGE SCALE GENOMIC DNA]</scope>
    <source>
        <strain evidence="9 10">ATCC 53653</strain>
    </source>
</reference>
<dbReference type="SUPFAM" id="SSF49303">
    <property type="entry name" value="beta-Galactosidase/glucuronidase domain"/>
    <property type="match status" value="2"/>
</dbReference>
<dbReference type="PANTHER" id="PTHR46323">
    <property type="entry name" value="BETA-GALACTOSIDASE"/>
    <property type="match status" value="1"/>
</dbReference>
<dbReference type="FunFam" id="3.20.20.80:FF:000018">
    <property type="entry name" value="Beta-galactosidase"/>
    <property type="match status" value="1"/>
</dbReference>
<dbReference type="InterPro" id="IPR036156">
    <property type="entry name" value="Beta-gal/glucu_dom_sf"/>
</dbReference>
<dbReference type="InterPro" id="IPR004199">
    <property type="entry name" value="B-gal_small/dom_5"/>
</dbReference>
<dbReference type="InterPro" id="IPR017853">
    <property type="entry name" value="GH"/>
</dbReference>
<sequence length="999" mass="109983">MLRRSVIGPRRRSNPAKITYYEDLSPGTGALAPRAAFRSDARTLSLNGDWDFRLFPTAAHAEAAEQAEGDGWEKLPVPSHWALHGHGAPQYTNIRYPFPVDPPRVPTENPTGDHRLVFDLPDDWPGPDEGAGGRTLLRFDGVESCYRVRLNGRELGTAKGSRLPHEFDTGPHLLRRGNVLSVRVHQWSSGSYVEDQDMWWLAGIFRGVTLLHRPEGAVRDVFVHAGYDHRTGHGTLRVDADPGGRVTVPELGLTLATGETVTVPGVQPWSAEVPRLYEAQLAIDGERVPLRLGFRTVAVEDGVITVNGRPLLLRGVNRHEFHPDHGRAVPYATMREDVLLMKRHNINAVRTSHYPPDPAFLDLCDEFGLWVIDEADLETHGFTYDDWRGNPADDPAWEEALIDRAARMVERDKNHPSVIMWSLGNESGTGRNLAAMSRWIRDRDPHRLIHYEGDRSCEHTDVYSRMYASHEEVEAIGRRAEKPLDDPRLDARRRALPFIQCEYAHAMGNGPGGLTEYQRLFETYERLQGGFVWEWIDHGLRARDAAGRPYFAYGGDFGEPLHDGNFCADGLLFPDRTPSPGLLEFKKVVEPVGICVDAAARTVRVTNKYDVIDLAGLAFGWSREVEGRRVAEGALEVPPLGPGESAEVALPEAERVREAGSVAQDDADGEEWWTVRAVLADGTAWAPAGHEVAWGQARARGPAATRTPGARITPVRAPSSPSLDGAITLGPGTFDPLDGGLRTLHGLPVAVPPRLNVYRATTDNDRGPDEETSVAAQWHRHAVDRMRHRCDGVTVDGESLVVTARVAPPGGFFGLSVVYRWTGEQTGDATRLDLSVDITPDGEWPCPLPRLGVAMGILAPLDWIEWYGGGPGESYPDTRRAARIGRWATTVDGFQTPYVFPQENGSRGDVRWAELRGPDGGGLRIEGRPAFALTARRWTTGQLEAARHPADLVPGEVLHLDLDVAHHGIGTASCGPGVLAPYELRATRTRFGVGFTLPN</sequence>
<evidence type="ECO:0000256" key="5">
    <source>
        <dbReference type="ARBA" id="ARBA00022801"/>
    </source>
</evidence>
<dbReference type="InterPro" id="IPR011013">
    <property type="entry name" value="Gal_mutarotase_sf_dom"/>
</dbReference>
<evidence type="ECO:0000313" key="10">
    <source>
        <dbReference type="Proteomes" id="UP000003963"/>
    </source>
</evidence>
<dbReference type="STRING" id="457427.SSOG_04089"/>
<dbReference type="SUPFAM" id="SSF49785">
    <property type="entry name" value="Galactose-binding domain-like"/>
    <property type="match status" value="1"/>
</dbReference>
<keyword evidence="5" id="KW-0378">Hydrolase</keyword>
<dbReference type="Gene3D" id="2.60.120.260">
    <property type="entry name" value="Galactose-binding domain-like"/>
    <property type="match status" value="1"/>
</dbReference>
<proteinExistence type="inferred from homology"/>
<keyword evidence="6" id="KW-0326">Glycosidase</keyword>
<dbReference type="GO" id="GO:0030246">
    <property type="term" value="F:carbohydrate binding"/>
    <property type="evidence" value="ECO:0007669"/>
    <property type="project" value="InterPro"/>
</dbReference>
<dbReference type="InterPro" id="IPR050347">
    <property type="entry name" value="Bact_Beta-galactosidase"/>
</dbReference>
<gene>
    <name evidence="9" type="ORF">SSOG_04089</name>
</gene>
<comment type="similarity">
    <text evidence="2">Belongs to the glycosyl hydrolase 2 family.</text>
</comment>
<organism evidence="9 10">
    <name type="scientific">Streptomyces himastatinicus ATCC 53653</name>
    <dbReference type="NCBI Taxonomy" id="457427"/>
    <lineage>
        <taxon>Bacteria</taxon>
        <taxon>Bacillati</taxon>
        <taxon>Actinomycetota</taxon>
        <taxon>Actinomycetes</taxon>
        <taxon>Kitasatosporales</taxon>
        <taxon>Streptomycetaceae</taxon>
        <taxon>Streptomyces</taxon>
        <taxon>Streptomyces violaceusniger group</taxon>
    </lineage>
</organism>
<dbReference type="HOGENOM" id="CLU_002346_0_2_11"/>
<evidence type="ECO:0000259" key="8">
    <source>
        <dbReference type="SMART" id="SM01038"/>
    </source>
</evidence>
<dbReference type="SUPFAM" id="SSF51445">
    <property type="entry name" value="(Trans)glycosidases"/>
    <property type="match status" value="1"/>
</dbReference>
<dbReference type="Pfam" id="PF02929">
    <property type="entry name" value="Bgal_small_N"/>
    <property type="match status" value="1"/>
</dbReference>
<name>D9WUE0_9ACTN</name>
<dbReference type="AlphaFoldDB" id="D9WUE0"/>
<accession>D9WUE0</accession>
<dbReference type="Pfam" id="PF16353">
    <property type="entry name" value="LacZ_4"/>
    <property type="match status" value="1"/>
</dbReference>
<dbReference type="PRINTS" id="PR00132">
    <property type="entry name" value="GLHYDRLASE2"/>
</dbReference>
<dbReference type="InterPro" id="IPR023230">
    <property type="entry name" value="Glyco_hydro_2_CS"/>
</dbReference>
<evidence type="ECO:0000256" key="7">
    <source>
        <dbReference type="ARBA" id="ARBA00032230"/>
    </source>
</evidence>
<dbReference type="RefSeq" id="WP_009716184.1">
    <property type="nucleotide sequence ID" value="NZ_GG657754.1"/>
</dbReference>
<dbReference type="InterPro" id="IPR023232">
    <property type="entry name" value="Glyco_hydro_2_AS"/>
</dbReference>
<dbReference type="EC" id="3.2.1.23" evidence="3"/>
<dbReference type="PANTHER" id="PTHR46323:SF2">
    <property type="entry name" value="BETA-GALACTOSIDASE"/>
    <property type="match status" value="1"/>
</dbReference>
<dbReference type="Pfam" id="PF02837">
    <property type="entry name" value="Glyco_hydro_2_N"/>
    <property type="match status" value="1"/>
</dbReference>
<dbReference type="PROSITE" id="PS00719">
    <property type="entry name" value="GLYCOSYL_HYDROL_F2_1"/>
    <property type="match status" value="1"/>
</dbReference>
<dbReference type="PROSITE" id="PS00608">
    <property type="entry name" value="GLYCOSYL_HYDROL_F2_2"/>
    <property type="match status" value="1"/>
</dbReference>
<evidence type="ECO:0000256" key="1">
    <source>
        <dbReference type="ARBA" id="ARBA00001412"/>
    </source>
</evidence>
<dbReference type="InterPro" id="IPR006104">
    <property type="entry name" value="Glyco_hydro_2_N"/>
</dbReference>
<dbReference type="Gene3D" id="2.70.98.10">
    <property type="match status" value="1"/>
</dbReference>
<dbReference type="Gene3D" id="2.60.40.10">
    <property type="entry name" value="Immunoglobulins"/>
    <property type="match status" value="2"/>
</dbReference>
<keyword evidence="10" id="KW-1185">Reference proteome</keyword>
<dbReference type="Gene3D" id="3.20.20.80">
    <property type="entry name" value="Glycosidases"/>
    <property type="match status" value="1"/>
</dbReference>
<protein>
    <recommendedName>
        <fullName evidence="4">Beta-galactosidase</fullName>
        <ecNumber evidence="3">3.2.1.23</ecNumber>
    </recommendedName>
    <alternativeName>
        <fullName evidence="7">Lactase</fullName>
    </alternativeName>
</protein>
<dbReference type="SMART" id="SM01038">
    <property type="entry name" value="Bgal_small_N"/>
    <property type="match status" value="1"/>
</dbReference>
<dbReference type="InterPro" id="IPR014718">
    <property type="entry name" value="GH-type_carb-bd"/>
</dbReference>
<dbReference type="GO" id="GO:0009341">
    <property type="term" value="C:beta-galactosidase complex"/>
    <property type="evidence" value="ECO:0007669"/>
    <property type="project" value="InterPro"/>
</dbReference>
<evidence type="ECO:0000256" key="4">
    <source>
        <dbReference type="ARBA" id="ARBA00013303"/>
    </source>
</evidence>